<sequence length="141" mass="15438">ASSKQPFLCIVLIIIKATCPYCSLTCIIILLKKTCKFIEKYTGKTSPGRWGVNNLVGEVCQGVLNRIKEDVEEMVALDETRDHQGRSMAAILIGPLDGHFCGTPFLIDLIGIHIANAKNVISIIITFDGANKICEVYINGE</sequence>
<feature type="transmembrane region" description="Helical" evidence="1">
    <location>
        <begin position="7"/>
        <end position="31"/>
    </location>
</feature>
<evidence type="ECO:0000313" key="2">
    <source>
        <dbReference type="EMBL" id="CDW34555.1"/>
    </source>
</evidence>
<keyword evidence="1" id="KW-1133">Transmembrane helix</keyword>
<reference evidence="2" key="1">
    <citation type="submission" date="2014-05" db="EMBL/GenBank/DDBJ databases">
        <authorList>
            <person name="Chronopoulou M."/>
        </authorList>
    </citation>
    <scope>NUCLEOTIDE SEQUENCE</scope>
    <source>
        <tissue evidence="2">Whole organism</tissue>
    </source>
</reference>
<accession>A0A0K2U914</accession>
<keyword evidence="1" id="KW-0812">Transmembrane</keyword>
<dbReference type="AlphaFoldDB" id="A0A0K2U914"/>
<feature type="non-terminal residue" evidence="2">
    <location>
        <position position="1"/>
    </location>
</feature>
<name>A0A0K2U914_LEPSM</name>
<proteinExistence type="predicted"/>
<protein>
    <submittedName>
        <fullName evidence="2">Putative LOC100902024 [Metaseiulus occidentalis]</fullName>
    </submittedName>
</protein>
<dbReference type="EMBL" id="HACA01017194">
    <property type="protein sequence ID" value="CDW34555.1"/>
    <property type="molecule type" value="Transcribed_RNA"/>
</dbReference>
<organism evidence="2">
    <name type="scientific">Lepeophtheirus salmonis</name>
    <name type="common">Salmon louse</name>
    <name type="synonym">Caligus salmonis</name>
    <dbReference type="NCBI Taxonomy" id="72036"/>
    <lineage>
        <taxon>Eukaryota</taxon>
        <taxon>Metazoa</taxon>
        <taxon>Ecdysozoa</taxon>
        <taxon>Arthropoda</taxon>
        <taxon>Crustacea</taxon>
        <taxon>Multicrustacea</taxon>
        <taxon>Hexanauplia</taxon>
        <taxon>Copepoda</taxon>
        <taxon>Siphonostomatoida</taxon>
        <taxon>Caligidae</taxon>
        <taxon>Lepeophtheirus</taxon>
    </lineage>
</organism>
<evidence type="ECO:0000256" key="1">
    <source>
        <dbReference type="SAM" id="Phobius"/>
    </source>
</evidence>
<keyword evidence="1" id="KW-0472">Membrane</keyword>